<keyword evidence="4" id="KW-0496">Mitochondrion</keyword>
<comment type="subcellular location">
    <subcellularLocation>
        <location evidence="1">Mitochondrion membrane</location>
    </subcellularLocation>
</comment>
<keyword evidence="3 6" id="KW-1133">Transmembrane helix</keyword>
<feature type="transmembrane region" description="Helical" evidence="6">
    <location>
        <begin position="32"/>
        <end position="49"/>
    </location>
</feature>
<dbReference type="GO" id="GO:0097250">
    <property type="term" value="P:mitochondrial respirasome assembly"/>
    <property type="evidence" value="ECO:0007669"/>
    <property type="project" value="TreeGrafter"/>
</dbReference>
<dbReference type="Gene3D" id="6.10.140.1320">
    <property type="match status" value="1"/>
</dbReference>
<reference evidence="8" key="1">
    <citation type="submission" date="2022-01" db="EMBL/GenBank/DDBJ databases">
        <authorList>
            <person name="King R."/>
        </authorList>
    </citation>
    <scope>NUCLEOTIDE SEQUENCE</scope>
</reference>
<evidence type="ECO:0000256" key="2">
    <source>
        <dbReference type="ARBA" id="ARBA00022692"/>
    </source>
</evidence>
<dbReference type="InterPro" id="IPR007667">
    <property type="entry name" value="Hypoxia_induced_domain"/>
</dbReference>
<dbReference type="OrthoDB" id="10003563at2759"/>
<dbReference type="PANTHER" id="PTHR12297">
    <property type="entry name" value="HYPOXIA-INDUCBILE GENE 1 HIG1 -RELATED"/>
    <property type="match status" value="1"/>
</dbReference>
<dbReference type="Proteomes" id="UP001153709">
    <property type="component" value="Chromosome 4"/>
</dbReference>
<evidence type="ECO:0000256" key="4">
    <source>
        <dbReference type="ARBA" id="ARBA00023128"/>
    </source>
</evidence>
<dbReference type="EMBL" id="OU898279">
    <property type="protein sequence ID" value="CAG9833685.1"/>
    <property type="molecule type" value="Genomic_DNA"/>
</dbReference>
<feature type="transmembrane region" description="Helical" evidence="6">
    <location>
        <begin position="69"/>
        <end position="87"/>
    </location>
</feature>
<evidence type="ECO:0000256" key="6">
    <source>
        <dbReference type="SAM" id="Phobius"/>
    </source>
</evidence>
<protein>
    <recommendedName>
        <fullName evidence="7">HIG1 domain-containing protein</fullName>
    </recommendedName>
</protein>
<dbReference type="Pfam" id="PF04588">
    <property type="entry name" value="HIG_1_N"/>
    <property type="match status" value="1"/>
</dbReference>
<sequence>MSVTTMNEPPRIYYEEESQSDKLLRKSKETPVFPIAIGVCAAAVGYGIYAYKNKGKMSTSVYLMHLRVGAQGAAVGSLTLGLIYTMINRHFTKKPSE</sequence>
<keyword evidence="9" id="KW-1185">Reference proteome</keyword>
<dbReference type="AlphaFoldDB" id="A0A9N9XC92"/>
<accession>A0A9N9XC92</accession>
<dbReference type="PANTHER" id="PTHR12297:SF3">
    <property type="entry name" value="HIG1 DOMAIN FAMILY MEMBER 1A"/>
    <property type="match status" value="1"/>
</dbReference>
<gene>
    <name evidence="8" type="ORF">DIABBA_LOCUS7068</name>
</gene>
<name>A0A9N9XC92_DIABA</name>
<evidence type="ECO:0000313" key="9">
    <source>
        <dbReference type="Proteomes" id="UP001153709"/>
    </source>
</evidence>
<evidence type="ECO:0000256" key="1">
    <source>
        <dbReference type="ARBA" id="ARBA00004325"/>
    </source>
</evidence>
<keyword evidence="5 6" id="KW-0472">Membrane</keyword>
<evidence type="ECO:0000259" key="7">
    <source>
        <dbReference type="PROSITE" id="PS51503"/>
    </source>
</evidence>
<dbReference type="InterPro" id="IPR050355">
    <property type="entry name" value="RCF1"/>
</dbReference>
<dbReference type="GO" id="GO:0031966">
    <property type="term" value="C:mitochondrial membrane"/>
    <property type="evidence" value="ECO:0007669"/>
    <property type="project" value="UniProtKB-SubCell"/>
</dbReference>
<organism evidence="8 9">
    <name type="scientific">Diabrotica balteata</name>
    <name type="common">Banded cucumber beetle</name>
    <dbReference type="NCBI Taxonomy" id="107213"/>
    <lineage>
        <taxon>Eukaryota</taxon>
        <taxon>Metazoa</taxon>
        <taxon>Ecdysozoa</taxon>
        <taxon>Arthropoda</taxon>
        <taxon>Hexapoda</taxon>
        <taxon>Insecta</taxon>
        <taxon>Pterygota</taxon>
        <taxon>Neoptera</taxon>
        <taxon>Endopterygota</taxon>
        <taxon>Coleoptera</taxon>
        <taxon>Polyphaga</taxon>
        <taxon>Cucujiformia</taxon>
        <taxon>Chrysomeloidea</taxon>
        <taxon>Chrysomelidae</taxon>
        <taxon>Galerucinae</taxon>
        <taxon>Diabroticina</taxon>
        <taxon>Diabroticites</taxon>
        <taxon>Diabrotica</taxon>
    </lineage>
</organism>
<feature type="domain" description="HIG1" evidence="7">
    <location>
        <begin position="4"/>
        <end position="96"/>
    </location>
</feature>
<evidence type="ECO:0000256" key="3">
    <source>
        <dbReference type="ARBA" id="ARBA00022989"/>
    </source>
</evidence>
<evidence type="ECO:0000256" key="5">
    <source>
        <dbReference type="ARBA" id="ARBA00023136"/>
    </source>
</evidence>
<proteinExistence type="predicted"/>
<keyword evidence="2 6" id="KW-0812">Transmembrane</keyword>
<evidence type="ECO:0000313" key="8">
    <source>
        <dbReference type="EMBL" id="CAG9833685.1"/>
    </source>
</evidence>
<dbReference type="PROSITE" id="PS51503">
    <property type="entry name" value="HIG1"/>
    <property type="match status" value="1"/>
</dbReference>